<feature type="domain" description="START" evidence="13">
    <location>
        <begin position="615"/>
        <end position="793"/>
    </location>
</feature>
<evidence type="ECO:0000256" key="11">
    <source>
        <dbReference type="SAM" id="SignalP"/>
    </source>
</evidence>
<reference evidence="14" key="1">
    <citation type="submission" date="2018-01" db="EMBL/GenBank/DDBJ databases">
        <authorList>
            <person name="Mao J.F."/>
        </authorList>
    </citation>
    <scope>NUCLEOTIDE SEQUENCE</scope>
    <source>
        <strain evidence="14">Huo1</strain>
        <tissue evidence="14">Leaf</tissue>
    </source>
</reference>
<dbReference type="SUPFAM" id="SSF55961">
    <property type="entry name" value="Bet v1-like"/>
    <property type="match status" value="1"/>
</dbReference>
<keyword evidence="5" id="KW-0812">Transmembrane</keyword>
<dbReference type="InterPro" id="IPR023393">
    <property type="entry name" value="START-like_dom_sf"/>
</dbReference>
<keyword evidence="8" id="KW-1133">Transmembrane helix</keyword>
<proteinExistence type="inferred from homology"/>
<evidence type="ECO:0000256" key="5">
    <source>
        <dbReference type="ARBA" id="ARBA00022692"/>
    </source>
</evidence>
<dbReference type="GO" id="GO:0008289">
    <property type="term" value="F:lipid binding"/>
    <property type="evidence" value="ECO:0007669"/>
    <property type="project" value="InterPro"/>
</dbReference>
<keyword evidence="6 11" id="KW-0732">Signal</keyword>
<reference evidence="14" key="2">
    <citation type="submission" date="2020-08" db="EMBL/GenBank/DDBJ databases">
        <title>Plant Genome Project.</title>
        <authorList>
            <person name="Zhang R.-G."/>
        </authorList>
    </citation>
    <scope>NUCLEOTIDE SEQUENCE</scope>
    <source>
        <strain evidence="14">Huo1</strain>
        <tissue evidence="14">Leaf</tissue>
    </source>
</reference>
<evidence type="ECO:0000256" key="8">
    <source>
        <dbReference type="ARBA" id="ARBA00022989"/>
    </source>
</evidence>
<evidence type="ECO:0000256" key="2">
    <source>
        <dbReference type="ARBA" id="ARBA00004115"/>
    </source>
</evidence>
<comment type="caution">
    <text evidence="14">The sequence shown here is derived from an EMBL/GenBank/DDBJ whole genome shotgun (WGS) entry which is preliminary data.</text>
</comment>
<dbReference type="InterPro" id="IPR045096">
    <property type="entry name" value="EDR2-like"/>
</dbReference>
<dbReference type="InterPro" id="IPR001849">
    <property type="entry name" value="PH_domain"/>
</dbReference>
<dbReference type="SUPFAM" id="SSF50729">
    <property type="entry name" value="PH domain-like"/>
    <property type="match status" value="1"/>
</dbReference>
<dbReference type="PROSITE" id="PS50003">
    <property type="entry name" value="PH_DOMAIN"/>
    <property type="match status" value="1"/>
</dbReference>
<dbReference type="InterPro" id="IPR009769">
    <property type="entry name" value="EDR2_C"/>
</dbReference>
<comment type="subcellular location">
    <subcellularLocation>
        <location evidence="2">Endoplasmic reticulum membrane</location>
        <topology evidence="2">Single-pass type I membrane protein</topology>
    </subcellularLocation>
</comment>
<comment type="function">
    <text evidence="1">Subunit of the oligosaccharyl transferase (OST) complex that catalyzes the initial transfer of a defined glycan (Glc(3)Man(9)GlcNAc(2) in eukaryotes) from the lipid carrier dolichol-pyrophosphate to an asparagine residue within an Asn-X-Ser/Thr consensus motif in nascent polypeptide chains, the first step in protein N-glycosylation. N-glycosylation occurs cotranslationally and the complex associates with the Sec61 complex at the channel-forming translocon complex that mediates protein translocation across the endoplasmic reticulum (ER). All subunits are required for a maximal enzyme activity.</text>
</comment>
<evidence type="ECO:0000256" key="1">
    <source>
        <dbReference type="ARBA" id="ARBA00002791"/>
    </source>
</evidence>
<evidence type="ECO:0008006" key="16">
    <source>
        <dbReference type="Google" id="ProtNLM"/>
    </source>
</evidence>
<dbReference type="InterPro" id="IPR007676">
    <property type="entry name" value="Ribophorin_I"/>
</dbReference>
<comment type="pathway">
    <text evidence="3">Protein modification; protein glycosylation.</text>
</comment>
<evidence type="ECO:0000313" key="14">
    <source>
        <dbReference type="EMBL" id="KAG6404628.1"/>
    </source>
</evidence>
<evidence type="ECO:0000259" key="12">
    <source>
        <dbReference type="PROSITE" id="PS50003"/>
    </source>
</evidence>
<protein>
    <recommendedName>
        <fullName evidence="16">Dolichyl-diphosphooligosaccharide--protein glycosyltransferase subunit 1</fullName>
    </recommendedName>
</protein>
<dbReference type="Pfam" id="PF04597">
    <property type="entry name" value="Ribophorin_I"/>
    <property type="match status" value="1"/>
</dbReference>
<evidence type="ECO:0000256" key="10">
    <source>
        <dbReference type="SAM" id="MobiDB-lite"/>
    </source>
</evidence>
<dbReference type="EMBL" id="PNBA02000013">
    <property type="protein sequence ID" value="KAG6404628.1"/>
    <property type="molecule type" value="Genomic_DNA"/>
</dbReference>
<dbReference type="FunFam" id="3.30.530.20:FF:000068">
    <property type="entry name" value="Pleckstrin homology (PH) and lipid-binding START domains-containing protein"/>
    <property type="match status" value="1"/>
</dbReference>
<organism evidence="14">
    <name type="scientific">Salvia splendens</name>
    <name type="common">Scarlet sage</name>
    <dbReference type="NCBI Taxonomy" id="180675"/>
    <lineage>
        <taxon>Eukaryota</taxon>
        <taxon>Viridiplantae</taxon>
        <taxon>Streptophyta</taxon>
        <taxon>Embryophyta</taxon>
        <taxon>Tracheophyta</taxon>
        <taxon>Spermatophyta</taxon>
        <taxon>Magnoliopsida</taxon>
        <taxon>eudicotyledons</taxon>
        <taxon>Gunneridae</taxon>
        <taxon>Pentapetalae</taxon>
        <taxon>asterids</taxon>
        <taxon>lamiids</taxon>
        <taxon>Lamiales</taxon>
        <taxon>Lamiaceae</taxon>
        <taxon>Nepetoideae</taxon>
        <taxon>Mentheae</taxon>
        <taxon>Salviinae</taxon>
        <taxon>Salvia</taxon>
        <taxon>Salvia subgen. Calosphace</taxon>
        <taxon>core Calosphace</taxon>
    </lineage>
</organism>
<evidence type="ECO:0000256" key="3">
    <source>
        <dbReference type="ARBA" id="ARBA00004922"/>
    </source>
</evidence>
<feature type="chain" id="PRO_5036504765" description="Dolichyl-diphosphooligosaccharide--protein glycosyltransferase subunit 1" evidence="11">
    <location>
        <begin position="23"/>
        <end position="1181"/>
    </location>
</feature>
<accession>A0A8X8X2S5</accession>
<dbReference type="Pfam" id="PF07059">
    <property type="entry name" value="EDR2_C"/>
    <property type="match status" value="1"/>
</dbReference>
<evidence type="ECO:0000256" key="7">
    <source>
        <dbReference type="ARBA" id="ARBA00022824"/>
    </source>
</evidence>
<dbReference type="AlphaFoldDB" id="A0A8X8X2S5"/>
<name>A0A8X8X2S5_SALSN</name>
<feature type="region of interest" description="Disordered" evidence="10">
    <location>
        <begin position="849"/>
        <end position="875"/>
    </location>
</feature>
<dbReference type="SMART" id="SM00234">
    <property type="entry name" value="START"/>
    <property type="match status" value="1"/>
</dbReference>
<dbReference type="SMART" id="SM00233">
    <property type="entry name" value="PH"/>
    <property type="match status" value="1"/>
</dbReference>
<dbReference type="GO" id="GO:0005789">
    <property type="term" value="C:endoplasmic reticulum membrane"/>
    <property type="evidence" value="ECO:0007669"/>
    <property type="project" value="UniProtKB-SubCell"/>
</dbReference>
<evidence type="ECO:0000256" key="6">
    <source>
        <dbReference type="ARBA" id="ARBA00022729"/>
    </source>
</evidence>
<evidence type="ECO:0000259" key="13">
    <source>
        <dbReference type="PROSITE" id="PS50848"/>
    </source>
</evidence>
<dbReference type="Proteomes" id="UP000298416">
    <property type="component" value="Unassembled WGS sequence"/>
</dbReference>
<feature type="signal peptide" evidence="11">
    <location>
        <begin position="1"/>
        <end position="22"/>
    </location>
</feature>
<dbReference type="PROSITE" id="PS50848">
    <property type="entry name" value="START"/>
    <property type="match status" value="1"/>
</dbReference>
<evidence type="ECO:0000256" key="9">
    <source>
        <dbReference type="ARBA" id="ARBA00023136"/>
    </source>
</evidence>
<dbReference type="CDD" id="cd00177">
    <property type="entry name" value="START"/>
    <property type="match status" value="1"/>
</dbReference>
<sequence>MAAAIFSLFIFVVALLIGTSSASSSGLQILQAERQIELTSHIVRVYLTLKIENTDDAPATEVLLAFPPTQFDHLALVKAAVTVGKKRKKSYSPLEAKPTEQPDAPNGTKYYSVSLLKPLAKGETTTLEILYILTQSLEPFPKEIAQSDPQLVYYRDSAIILSPYHIAHQATVIKTPSNNVESFTQVDPAHRSGSELRYGPYEGHGPYSYSPIIVHFENNHPFAVVEELEREIEISHWGSVQVTERYKLAHAGAKHKGAFSRVEYQSRPGGSGVSSFKHLLAVLPPRVHSVYYRDEIGNISTSRLRTNSKKSELLIEPRYPLFGGWKATFLIGYGVPLKDFLFESAPGARYLNYTFGCSIADTVVDKLTIKVVLPEGSKDPSVEVPFAVKQSLEKKYSYLDVIGRTVVVLEKRNVVPEHHVPFQVDAIEDHGYRNEFFADLAKNVARTAYFTSYLFCDESGILSPTWEKWETITDPLKRAMWKKMAGNEGEMRGWLYLIRYNRFGLQYSRKRYFILEDNCLKRFKAEPTSVDEVLSLSLSHIHLFFIFTLYNTSNHRDRLKLGVTSSEEAARWVRALQDAALKPGKDMESSTDERKWQPFTMSVSKRMQNKNSIDWTATSMQVNTKTSDVVAPASWKIFGCQNGLRLFKEAKETDPTGKEWDEHPAIMAVAVIDGTPEAVFRTLMSIGTSRNEWDFSFSNATVVEHLDGHTDIIHLQLNNHWLPWAMKRRDLLLRRYWRREDDGTYVILYHSVFHRKCPPLDGYVRACLNSGGYVISPSPEGKVCIIKHMLAIDWKCWKSYIQKGAARTITTRMLEKVAALRELFRTKGGKGSHEYIPGEVSEKEEVVKAEASFDRQHSVTDDESSRQPASSSNTTLMALRDSVDEFFDVPEPSDDEGGLETGGWAESPDMCFVEQPQTKVSSATTFMKKLQNLAVQKKGYIELPELSMEESSSHYYGSTLPKDPSYTMPCSWAAADPSSFLIRGENYLIDNKKNKAKTTLMQLVAADWLRSDKREDDLSGRPGSIVQKYGAVGGSEFFFVINIQIPGPTMYNLTLYYMLNTPLEETPLLEKFINGDDAFRNSRFKLIPYISQGSWIVKQSVGKKSCLLGQSLEVNYFRGNNYLELDIDVGSSTVARGVVNLVLGYLNNLGNTADELPEALLGTCRLNHLDVGKSIAADTIR</sequence>
<keyword evidence="15" id="KW-1185">Reference proteome</keyword>
<feature type="domain" description="PH" evidence="12">
    <location>
        <begin position="488"/>
        <end position="581"/>
    </location>
</feature>
<gene>
    <name evidence="14" type="ORF">SASPL_136879</name>
</gene>
<evidence type="ECO:0000256" key="4">
    <source>
        <dbReference type="ARBA" id="ARBA00008905"/>
    </source>
</evidence>
<dbReference type="PANTHER" id="PTHR12136">
    <property type="entry name" value="ENHANCED DISEASE RESISTANCE-RELATED"/>
    <property type="match status" value="1"/>
</dbReference>
<keyword evidence="9" id="KW-0472">Membrane</keyword>
<dbReference type="Pfam" id="PF01852">
    <property type="entry name" value="START"/>
    <property type="match status" value="1"/>
</dbReference>
<feature type="compositionally biased region" description="Basic and acidic residues" evidence="10">
    <location>
        <begin position="849"/>
        <end position="865"/>
    </location>
</feature>
<dbReference type="Gene3D" id="3.30.530.20">
    <property type="match status" value="1"/>
</dbReference>
<dbReference type="CDD" id="cd00821">
    <property type="entry name" value="PH"/>
    <property type="match status" value="1"/>
</dbReference>
<dbReference type="InterPro" id="IPR002913">
    <property type="entry name" value="START_lipid-bd_dom"/>
</dbReference>
<keyword evidence="7" id="KW-0256">Endoplasmic reticulum</keyword>
<dbReference type="Gene3D" id="2.30.29.30">
    <property type="entry name" value="Pleckstrin-homology domain (PH domain)/Phosphotyrosine-binding domain (PTB)"/>
    <property type="match status" value="1"/>
</dbReference>
<evidence type="ECO:0000313" key="15">
    <source>
        <dbReference type="Proteomes" id="UP000298416"/>
    </source>
</evidence>
<dbReference type="PANTHER" id="PTHR12136:SF115">
    <property type="entry name" value="PROTEIN ENHANCED DISEASE RESISTANCE 2-LIKE ISOFORM X1"/>
    <property type="match status" value="1"/>
</dbReference>
<dbReference type="InterPro" id="IPR011993">
    <property type="entry name" value="PH-like_dom_sf"/>
</dbReference>
<comment type="similarity">
    <text evidence="4">Belongs to the OST1 family.</text>
</comment>
<feature type="compositionally biased region" description="Polar residues" evidence="10">
    <location>
        <begin position="866"/>
        <end position="875"/>
    </location>
</feature>